<comment type="caution">
    <text evidence="2">The sequence shown here is derived from an EMBL/GenBank/DDBJ whole genome shotgun (WGS) entry which is preliminary data.</text>
</comment>
<feature type="compositionally biased region" description="Basic residues" evidence="1">
    <location>
        <begin position="14"/>
        <end position="24"/>
    </location>
</feature>
<reference evidence="2 3" key="1">
    <citation type="submission" date="2018-01" db="EMBL/GenBank/DDBJ databases">
        <authorList>
            <person name="Clerissi C."/>
        </authorList>
    </citation>
    <scope>NUCLEOTIDE SEQUENCE [LARGE SCALE GENOMIC DNA]</scope>
    <source>
        <strain evidence="2">Cupriavidus sp. LMG 19464</strain>
    </source>
</reference>
<proteinExistence type="predicted"/>
<dbReference type="Proteomes" id="UP000256780">
    <property type="component" value="Chromosome CBM2587_b"/>
</dbReference>
<dbReference type="EMBL" id="OFSQ01000030">
    <property type="protein sequence ID" value="SOY60415.1"/>
    <property type="molecule type" value="Genomic_DNA"/>
</dbReference>
<name>A0A976A469_9BURK</name>
<sequence>MAFHHHPPQEGTRARRVTIRIRLN</sequence>
<organism evidence="2 3">
    <name type="scientific">Cupriavidus taiwanensis</name>
    <dbReference type="NCBI Taxonomy" id="164546"/>
    <lineage>
        <taxon>Bacteria</taxon>
        <taxon>Pseudomonadati</taxon>
        <taxon>Pseudomonadota</taxon>
        <taxon>Betaproteobacteria</taxon>
        <taxon>Burkholderiales</taxon>
        <taxon>Burkholderiaceae</taxon>
        <taxon>Cupriavidus</taxon>
    </lineage>
</organism>
<evidence type="ECO:0000313" key="2">
    <source>
        <dbReference type="EMBL" id="SOY60415.1"/>
    </source>
</evidence>
<dbReference type="AlphaFoldDB" id="A0A976A469"/>
<accession>A0A976A469</accession>
<gene>
    <name evidence="2" type="ORF">CBM2587_B100077</name>
</gene>
<feature type="region of interest" description="Disordered" evidence="1">
    <location>
        <begin position="1"/>
        <end position="24"/>
    </location>
</feature>
<evidence type="ECO:0000313" key="3">
    <source>
        <dbReference type="Proteomes" id="UP000256780"/>
    </source>
</evidence>
<evidence type="ECO:0000256" key="1">
    <source>
        <dbReference type="SAM" id="MobiDB-lite"/>
    </source>
</evidence>
<protein>
    <submittedName>
        <fullName evidence="2">Uncharacterized protein</fullName>
    </submittedName>
</protein>